<keyword evidence="2" id="KW-0614">Plasmid</keyword>
<sequence length="82" mass="8526">MLAGLAVSLVVLSRDQDTPLVPLDDGGTAAQVTPQDTAGFSSPIPSSIPSTGWSTSRRTRTGSSSSRRLLPPAARPRPLRKG</sequence>
<evidence type="ECO:0000313" key="3">
    <source>
        <dbReference type="Proteomes" id="UP000076038"/>
    </source>
</evidence>
<reference evidence="2 3" key="1">
    <citation type="journal article" date="2016" name="Genome Announc.">
        <title>Complete Genome and Plasmid Sequences for Rhodococcus fascians D188 and Draft Sequences for Rhodococcus Isolates PBTS 1 and PBTS 2.</title>
        <authorList>
            <person name="Stamler R.A."/>
            <person name="Vereecke D."/>
            <person name="Zhang Y."/>
            <person name="Schilkey F."/>
            <person name="Devitt N."/>
            <person name="Randall J.J."/>
        </authorList>
    </citation>
    <scope>NUCLEOTIDE SEQUENCE [LARGE SCALE GENOMIC DNA]</scope>
    <source>
        <strain evidence="2 3">PBTS2</strain>
        <plasmid evidence="2">unnamed1</plasmid>
    </source>
</reference>
<protein>
    <submittedName>
        <fullName evidence="2">Uncharacterized protein</fullName>
    </submittedName>
</protein>
<proteinExistence type="predicted"/>
<feature type="region of interest" description="Disordered" evidence="1">
    <location>
        <begin position="17"/>
        <end position="82"/>
    </location>
</feature>
<evidence type="ECO:0000313" key="2">
    <source>
        <dbReference type="EMBL" id="AMY26165.1"/>
    </source>
</evidence>
<organism evidence="2 3">
    <name type="scientific">Rhodococcoides fascians</name>
    <name type="common">Rhodococcus fascians</name>
    <dbReference type="NCBI Taxonomy" id="1828"/>
    <lineage>
        <taxon>Bacteria</taxon>
        <taxon>Bacillati</taxon>
        <taxon>Actinomycetota</taxon>
        <taxon>Actinomycetes</taxon>
        <taxon>Mycobacteriales</taxon>
        <taxon>Nocardiaceae</taxon>
        <taxon>Rhodococcoides</taxon>
    </lineage>
</organism>
<evidence type="ECO:0000256" key="1">
    <source>
        <dbReference type="SAM" id="MobiDB-lite"/>
    </source>
</evidence>
<gene>
    <name evidence="2" type="ORF">A3Q41_04910</name>
</gene>
<dbReference type="PATRIC" id="fig|1653479.3.peg.4968"/>
<keyword evidence="3" id="KW-1185">Reference proteome</keyword>
<feature type="compositionally biased region" description="Polar residues" evidence="1">
    <location>
        <begin position="30"/>
        <end position="40"/>
    </location>
</feature>
<reference evidence="3" key="2">
    <citation type="submission" date="2016-04" db="EMBL/GenBank/DDBJ databases">
        <title>Complete Genome and Plasmid Sequences for Rhodococcus fascians D188 and Draft Sequences for Rhodococcus spp. Isolates PBTS 1 and PBTS 2.</title>
        <authorList>
            <person name="Stamer R."/>
            <person name="Vereecke D."/>
            <person name="Zhang Y."/>
            <person name="Schilkey F."/>
            <person name="Devitt N."/>
            <person name="Randall J."/>
        </authorList>
    </citation>
    <scope>NUCLEOTIDE SEQUENCE [LARGE SCALE GENOMIC DNA]</scope>
    <source>
        <strain evidence="3">PBTS2</strain>
        <plasmid evidence="3">unnamed1</plasmid>
    </source>
</reference>
<dbReference type="Proteomes" id="UP000076038">
    <property type="component" value="Plasmid unnamed1"/>
</dbReference>
<dbReference type="AlphaFoldDB" id="A0A143QSN6"/>
<geneLocation type="plasmid" evidence="2 3">
    <name>unnamed1</name>
</geneLocation>
<accession>A0A143QSN6</accession>
<name>A0A143QSN6_RHOFA</name>
<feature type="compositionally biased region" description="Low complexity" evidence="1">
    <location>
        <begin position="41"/>
        <end position="72"/>
    </location>
</feature>
<dbReference type="EMBL" id="CP015221">
    <property type="protein sequence ID" value="AMY26165.1"/>
    <property type="molecule type" value="Genomic_DNA"/>
</dbReference>
<dbReference type="KEGG" id="rhs:A3Q41_04910"/>